<dbReference type="Proteomes" id="UP001652620">
    <property type="component" value="Chromosome 2"/>
</dbReference>
<protein>
    <submittedName>
        <fullName evidence="4 5">Uncharacterized protein LOC105231518 isoform X1</fullName>
    </submittedName>
</protein>
<dbReference type="AlphaFoldDB" id="A0A6I9W2Z6"/>
<dbReference type="OrthoDB" id="7408914at2759"/>
<evidence type="ECO:0000313" key="5">
    <source>
        <dbReference type="RefSeq" id="XP_011211154.1"/>
    </source>
</evidence>
<dbReference type="SMART" id="SM00595">
    <property type="entry name" value="MADF"/>
    <property type="match status" value="1"/>
</dbReference>
<dbReference type="RefSeq" id="XP_011211152.1">
    <property type="nucleotide sequence ID" value="XM_011212850.3"/>
</dbReference>
<sequence>MAGRRKRGRPRRGEGPALDDIDVLLAREFQQRPAFYDRNHPQYRNRDYLEGMWMDMAESVGQNVAIVKNRMVQLRNRYNLEKRRVEMLQDQYNDPSITSQWPMYNYLTYLGDHIKARRSFTKEVIVRPKSAPFSNSSIRPVRFAYCSDTDGCDEANPYPPTPPVAAPPERQLRTDLCNNANEPNNNSNYHEMRPPSPDKQIDNSPNVNPNLCKFTAFGQFLTSSLIEMNQKDALLLVEKFTTDLVKSLLLETQNKSPDVQMEVVVNGHN</sequence>
<feature type="domain" description="MADF" evidence="2">
    <location>
        <begin position="24"/>
        <end position="115"/>
    </location>
</feature>
<dbReference type="PROSITE" id="PS51029">
    <property type="entry name" value="MADF"/>
    <property type="match status" value="1"/>
</dbReference>
<evidence type="ECO:0000256" key="1">
    <source>
        <dbReference type="SAM" id="MobiDB-lite"/>
    </source>
</evidence>
<accession>A0A6I9W2Z6</accession>
<evidence type="ECO:0000313" key="4">
    <source>
        <dbReference type="RefSeq" id="XP_011211152.1"/>
    </source>
</evidence>
<dbReference type="GO" id="GO:0006357">
    <property type="term" value="P:regulation of transcription by RNA polymerase II"/>
    <property type="evidence" value="ECO:0007669"/>
    <property type="project" value="TreeGrafter"/>
</dbReference>
<reference evidence="5" key="1">
    <citation type="submission" date="2025-04" db="UniProtKB">
        <authorList>
            <consortium name="RefSeq"/>
        </authorList>
    </citation>
    <scope>IDENTIFICATION</scope>
    <source>
        <strain evidence="5">Punador</strain>
    </source>
</reference>
<evidence type="ECO:0000259" key="2">
    <source>
        <dbReference type="PROSITE" id="PS51029"/>
    </source>
</evidence>
<dbReference type="OMA" id="CEIFDCE"/>
<dbReference type="Pfam" id="PF10545">
    <property type="entry name" value="MADF_DNA_bdg"/>
    <property type="match status" value="1"/>
</dbReference>
<feature type="region of interest" description="Disordered" evidence="1">
    <location>
        <begin position="181"/>
        <end position="205"/>
    </location>
</feature>
<reference evidence="3" key="2">
    <citation type="submission" date="2025-05" db="UniProtKB">
        <authorList>
            <consortium name="RefSeq"/>
        </authorList>
    </citation>
    <scope>NUCLEOTIDE SEQUENCE [LARGE SCALE GENOMIC DNA]</scope>
    <source>
        <strain evidence="4">Punador</strain>
    </source>
</reference>
<evidence type="ECO:0000313" key="3">
    <source>
        <dbReference type="Proteomes" id="UP001652620"/>
    </source>
</evidence>
<dbReference type="PANTHER" id="PTHR12243">
    <property type="entry name" value="MADF DOMAIN TRANSCRIPTION FACTOR"/>
    <property type="match status" value="1"/>
</dbReference>
<name>A0A6I9W2Z6_BACDO</name>
<organism evidence="3 5">
    <name type="scientific">Bactrocera dorsalis</name>
    <name type="common">Oriental fruit fly</name>
    <name type="synonym">Dacus dorsalis</name>
    <dbReference type="NCBI Taxonomy" id="27457"/>
    <lineage>
        <taxon>Eukaryota</taxon>
        <taxon>Metazoa</taxon>
        <taxon>Ecdysozoa</taxon>
        <taxon>Arthropoda</taxon>
        <taxon>Hexapoda</taxon>
        <taxon>Insecta</taxon>
        <taxon>Pterygota</taxon>
        <taxon>Neoptera</taxon>
        <taxon>Endopterygota</taxon>
        <taxon>Diptera</taxon>
        <taxon>Brachycera</taxon>
        <taxon>Muscomorpha</taxon>
        <taxon>Tephritoidea</taxon>
        <taxon>Tephritidae</taxon>
        <taxon>Bactrocera</taxon>
        <taxon>Bactrocera</taxon>
    </lineage>
</organism>
<dbReference type="GeneID" id="105231518"/>
<gene>
    <name evidence="4 5" type="primary">LOC105231518</name>
</gene>
<dbReference type="RefSeq" id="XP_011211154.1">
    <property type="nucleotide sequence ID" value="XM_011212852.3"/>
</dbReference>
<dbReference type="GO" id="GO:0005634">
    <property type="term" value="C:nucleus"/>
    <property type="evidence" value="ECO:0007669"/>
    <property type="project" value="TreeGrafter"/>
</dbReference>
<dbReference type="PANTHER" id="PTHR12243:SF67">
    <property type="entry name" value="COREPRESSOR OF PANGOLIN, ISOFORM A-RELATED"/>
    <property type="match status" value="1"/>
</dbReference>
<dbReference type="InterPro" id="IPR006578">
    <property type="entry name" value="MADF-dom"/>
</dbReference>
<dbReference type="KEGG" id="bdr:105231518"/>
<keyword evidence="3" id="KW-1185">Reference proteome</keyword>
<dbReference type="InterPro" id="IPR039353">
    <property type="entry name" value="TF_Adf1"/>
</dbReference>
<proteinExistence type="predicted"/>
<dbReference type="GO" id="GO:0005667">
    <property type="term" value="C:transcription regulator complex"/>
    <property type="evidence" value="ECO:0007669"/>
    <property type="project" value="TreeGrafter"/>
</dbReference>